<dbReference type="AlphaFoldDB" id="A0A316TN59"/>
<reference evidence="1 2" key="1">
    <citation type="submission" date="2018-05" db="EMBL/GenBank/DDBJ databases">
        <title>Rhodohalobacter halophilus gen. nov., sp. nov., a moderately halophilic member of the family Balneolaceae.</title>
        <authorList>
            <person name="Liu Z.-W."/>
        </authorList>
    </citation>
    <scope>NUCLEOTIDE SEQUENCE [LARGE SCALE GENOMIC DNA]</scope>
    <source>
        <strain evidence="1 2">8A47</strain>
    </source>
</reference>
<dbReference type="OrthoDB" id="5432776at2"/>
<protein>
    <submittedName>
        <fullName evidence="1">DUF4177 domain-containing protein</fullName>
    </submittedName>
</protein>
<accession>A0A316TN59</accession>
<dbReference type="Pfam" id="PF13783">
    <property type="entry name" value="DUF4177"/>
    <property type="match status" value="1"/>
</dbReference>
<comment type="caution">
    <text evidence="1">The sequence shown here is derived from an EMBL/GenBank/DDBJ whole genome shotgun (WGS) entry which is preliminary data.</text>
</comment>
<sequence length="65" mass="7735">MKKYEYKIIEMKNNEKLLKSGAPELIKMLNEEGEDGWRLVQIHYPLAKHLNLGILNVIFERELHD</sequence>
<organism evidence="1 2">
    <name type="scientific">Rhodohalobacter mucosus</name>
    <dbReference type="NCBI Taxonomy" id="2079485"/>
    <lineage>
        <taxon>Bacteria</taxon>
        <taxon>Pseudomonadati</taxon>
        <taxon>Balneolota</taxon>
        <taxon>Balneolia</taxon>
        <taxon>Balneolales</taxon>
        <taxon>Balneolaceae</taxon>
        <taxon>Rhodohalobacter</taxon>
    </lineage>
</organism>
<dbReference type="Proteomes" id="UP000245533">
    <property type="component" value="Unassembled WGS sequence"/>
</dbReference>
<name>A0A316TN59_9BACT</name>
<proteinExistence type="predicted"/>
<evidence type="ECO:0000313" key="2">
    <source>
        <dbReference type="Proteomes" id="UP000245533"/>
    </source>
</evidence>
<dbReference type="RefSeq" id="WP_109647478.1">
    <property type="nucleotide sequence ID" value="NZ_QGGB01000008.1"/>
</dbReference>
<dbReference type="EMBL" id="QGGB01000008">
    <property type="protein sequence ID" value="PWN06037.1"/>
    <property type="molecule type" value="Genomic_DNA"/>
</dbReference>
<gene>
    <name evidence="1" type="ORF">DDZ15_12725</name>
</gene>
<keyword evidence="2" id="KW-1185">Reference proteome</keyword>
<evidence type="ECO:0000313" key="1">
    <source>
        <dbReference type="EMBL" id="PWN06037.1"/>
    </source>
</evidence>
<dbReference type="InterPro" id="IPR025234">
    <property type="entry name" value="YjzH-like"/>
</dbReference>